<dbReference type="InterPro" id="IPR000560">
    <property type="entry name" value="His_Pase_clade-2"/>
</dbReference>
<sequence length="99" mass="11891">MPGKCQVFWFWCFEKDNPWCNLLNTFISVVFLLRDKLCACVRLRSSAKKFGGLGELTELGALQQFKLGRLFRKRYNGFISEEYSQEEIVYRSRYNYKFY</sequence>
<dbReference type="InterPro" id="IPR029033">
    <property type="entry name" value="His_PPase_superfam"/>
</dbReference>
<dbReference type="Gene3D" id="3.40.50.1240">
    <property type="entry name" value="Phosphoglycerate mutase-like"/>
    <property type="match status" value="1"/>
</dbReference>
<reference evidence="2" key="1">
    <citation type="submission" date="2016-11" db="UniProtKB">
        <authorList>
            <consortium name="WormBaseParasite"/>
        </authorList>
    </citation>
    <scope>IDENTIFICATION</scope>
</reference>
<evidence type="ECO:0000313" key="2">
    <source>
        <dbReference type="WBParaSite" id="MhA1_Contig222.frz3.gene7"/>
    </source>
</evidence>
<evidence type="ECO:0000313" key="1">
    <source>
        <dbReference type="Proteomes" id="UP000095281"/>
    </source>
</evidence>
<dbReference type="GO" id="GO:0016791">
    <property type="term" value="F:phosphatase activity"/>
    <property type="evidence" value="ECO:0007669"/>
    <property type="project" value="UniProtKB-ARBA"/>
</dbReference>
<dbReference type="SUPFAM" id="SSF53254">
    <property type="entry name" value="Phosphoglycerate mutase-like"/>
    <property type="match status" value="1"/>
</dbReference>
<protein>
    <submittedName>
        <fullName evidence="2">Uncharacterized protein</fullName>
    </submittedName>
</protein>
<name>A0A1I8BFX4_MELHA</name>
<dbReference type="AlphaFoldDB" id="A0A1I8BFX4"/>
<proteinExistence type="predicted"/>
<dbReference type="Pfam" id="PF00328">
    <property type="entry name" value="His_Phos_2"/>
    <property type="match status" value="1"/>
</dbReference>
<organism evidence="1 2">
    <name type="scientific">Meloidogyne hapla</name>
    <name type="common">Root-knot nematode worm</name>
    <dbReference type="NCBI Taxonomy" id="6305"/>
    <lineage>
        <taxon>Eukaryota</taxon>
        <taxon>Metazoa</taxon>
        <taxon>Ecdysozoa</taxon>
        <taxon>Nematoda</taxon>
        <taxon>Chromadorea</taxon>
        <taxon>Rhabditida</taxon>
        <taxon>Tylenchina</taxon>
        <taxon>Tylenchomorpha</taxon>
        <taxon>Tylenchoidea</taxon>
        <taxon>Meloidogynidae</taxon>
        <taxon>Meloidogyninae</taxon>
        <taxon>Meloidogyne</taxon>
    </lineage>
</organism>
<dbReference type="WBParaSite" id="MhA1_Contig222.frz3.gene7">
    <property type="protein sequence ID" value="MhA1_Contig222.frz3.gene7"/>
    <property type="gene ID" value="MhA1_Contig222.frz3.gene7"/>
</dbReference>
<keyword evidence="1" id="KW-1185">Reference proteome</keyword>
<accession>A0A1I8BFX4</accession>
<dbReference type="Proteomes" id="UP000095281">
    <property type="component" value="Unplaced"/>
</dbReference>